<evidence type="ECO:0000313" key="2">
    <source>
        <dbReference type="EMBL" id="AEY78079.1"/>
    </source>
</evidence>
<evidence type="ECO:0000256" key="1">
    <source>
        <dbReference type="SAM" id="SignalP"/>
    </source>
</evidence>
<keyword evidence="1" id="KW-0732">Signal</keyword>
<name>H2ERR2_ALIFS</name>
<keyword evidence="2" id="KW-0614">Plasmid</keyword>
<dbReference type="RefSeq" id="WP_014343576.1">
    <property type="nucleotide sequence ID" value="NC_016850.1"/>
</dbReference>
<feature type="signal peptide" evidence="1">
    <location>
        <begin position="1"/>
        <end position="18"/>
    </location>
</feature>
<feature type="chain" id="PRO_5003561384" evidence="1">
    <location>
        <begin position="19"/>
        <end position="129"/>
    </location>
</feature>
<geneLocation type="plasmid" evidence="2">
    <name>pCG103-32</name>
</geneLocation>
<accession>H2ERR2</accession>
<organism evidence="2">
    <name type="scientific">Aliivibrio fischeri</name>
    <name type="common">Vibrio fischeri</name>
    <dbReference type="NCBI Taxonomy" id="668"/>
    <lineage>
        <taxon>Bacteria</taxon>
        <taxon>Pseudomonadati</taxon>
        <taxon>Pseudomonadota</taxon>
        <taxon>Gammaproteobacteria</taxon>
        <taxon>Vibrionales</taxon>
        <taxon>Vibrionaceae</taxon>
        <taxon>Aliivibrio</taxon>
    </lineage>
</organism>
<dbReference type="EMBL" id="JQ031550">
    <property type="protein sequence ID" value="AEY78079.1"/>
    <property type="molecule type" value="Genomic_DNA"/>
</dbReference>
<sequence>MKKLLIASAMFASFSASAVESIPDLVCFPKTGSASYLDNFKPIDISYQQSDWQYRIIGGKIQFYKVKNPSLSGSAEVLQPLGGNVYTTGKNRDGRSLFYTFDGNHRTLVTSNMKFGDVWTQKLSCVPLL</sequence>
<dbReference type="AlphaFoldDB" id="H2ERR2"/>
<protein>
    <submittedName>
        <fullName evidence="2">Uncharacterized protein</fullName>
    </submittedName>
</protein>
<reference evidence="2" key="1">
    <citation type="submission" date="2011-11" db="EMBL/GenBank/DDBJ databases">
        <authorList>
            <person name="Summers A.O."/>
            <person name="Wireman J."/>
            <person name="Williams L.E."/>
        </authorList>
    </citation>
    <scope>NUCLEOTIDE SEQUENCE</scope>
    <source>
        <strain evidence="2">CG103</strain>
        <plasmid evidence="2">pCG103-32</plasmid>
    </source>
</reference>
<proteinExistence type="predicted"/>